<evidence type="ECO:0000313" key="3">
    <source>
        <dbReference type="Proteomes" id="UP000823775"/>
    </source>
</evidence>
<evidence type="ECO:0000313" key="2">
    <source>
        <dbReference type="EMBL" id="MCE3049347.1"/>
    </source>
</evidence>
<comment type="caution">
    <text evidence="2">The sequence shown here is derived from an EMBL/GenBank/DDBJ whole genome shotgun (WGS) entry which is preliminary data.</text>
</comment>
<evidence type="ECO:0000256" key="1">
    <source>
        <dbReference type="SAM" id="MobiDB-lite"/>
    </source>
</evidence>
<sequence length="58" mass="6492">EKISETTYANGDHSKESIEGDAVEVEGFDQSSVILKEIPSLEKMLKADEEAKYQMDVE</sequence>
<dbReference type="Proteomes" id="UP000823775">
    <property type="component" value="Unassembled WGS sequence"/>
</dbReference>
<name>A0ABS8WH25_DATST</name>
<reference evidence="2 3" key="1">
    <citation type="journal article" date="2021" name="BMC Genomics">
        <title>Datura genome reveals duplications of psychoactive alkaloid biosynthetic genes and high mutation rate following tissue culture.</title>
        <authorList>
            <person name="Rajewski A."/>
            <person name="Carter-House D."/>
            <person name="Stajich J."/>
            <person name="Litt A."/>
        </authorList>
    </citation>
    <scope>NUCLEOTIDE SEQUENCE [LARGE SCALE GENOMIC DNA]</scope>
    <source>
        <strain evidence="2">AR-01</strain>
    </source>
</reference>
<feature type="region of interest" description="Disordered" evidence="1">
    <location>
        <begin position="1"/>
        <end position="23"/>
    </location>
</feature>
<feature type="non-terminal residue" evidence="2">
    <location>
        <position position="1"/>
    </location>
</feature>
<keyword evidence="3" id="KW-1185">Reference proteome</keyword>
<feature type="non-terminal residue" evidence="2">
    <location>
        <position position="58"/>
    </location>
</feature>
<accession>A0ABS8WH25</accession>
<dbReference type="EMBL" id="JACEIK010006839">
    <property type="protein sequence ID" value="MCE3049347.1"/>
    <property type="molecule type" value="Genomic_DNA"/>
</dbReference>
<gene>
    <name evidence="2" type="ORF">HAX54_044667</name>
</gene>
<proteinExistence type="predicted"/>
<protein>
    <submittedName>
        <fullName evidence="2">Uncharacterized protein</fullName>
    </submittedName>
</protein>
<organism evidence="2 3">
    <name type="scientific">Datura stramonium</name>
    <name type="common">Jimsonweed</name>
    <name type="synonym">Common thornapple</name>
    <dbReference type="NCBI Taxonomy" id="4076"/>
    <lineage>
        <taxon>Eukaryota</taxon>
        <taxon>Viridiplantae</taxon>
        <taxon>Streptophyta</taxon>
        <taxon>Embryophyta</taxon>
        <taxon>Tracheophyta</taxon>
        <taxon>Spermatophyta</taxon>
        <taxon>Magnoliopsida</taxon>
        <taxon>eudicotyledons</taxon>
        <taxon>Gunneridae</taxon>
        <taxon>Pentapetalae</taxon>
        <taxon>asterids</taxon>
        <taxon>lamiids</taxon>
        <taxon>Solanales</taxon>
        <taxon>Solanaceae</taxon>
        <taxon>Solanoideae</taxon>
        <taxon>Datureae</taxon>
        <taxon>Datura</taxon>
    </lineage>
</organism>